<evidence type="ECO:0000256" key="1">
    <source>
        <dbReference type="ARBA" id="ARBA00000900"/>
    </source>
</evidence>
<proteinExistence type="inferred from homology"/>
<reference evidence="20" key="1">
    <citation type="journal article" date="2020" name="Nat. Commun.">
        <title>Genome sequence of the cluster root forming white lupin.</title>
        <authorList>
            <person name="Hufnagel B."/>
            <person name="Marques A."/>
            <person name="Soriano A."/>
            <person name="Marques L."/>
            <person name="Divol F."/>
            <person name="Doumas P."/>
            <person name="Sallet E."/>
            <person name="Mancinotti D."/>
            <person name="Carrere S."/>
            <person name="Marande W."/>
            <person name="Arribat S."/>
            <person name="Keller J."/>
            <person name="Huneau C."/>
            <person name="Blein T."/>
            <person name="Aime D."/>
            <person name="Laguerre M."/>
            <person name="Taylor J."/>
            <person name="Schubert V."/>
            <person name="Nelson M."/>
            <person name="Geu-Flores F."/>
            <person name="Crespi M."/>
            <person name="Gallardo-Guerrero K."/>
            <person name="Delaux P.-M."/>
            <person name="Salse J."/>
            <person name="Berges H."/>
            <person name="Guyot R."/>
            <person name="Gouzy J."/>
            <person name="Peret B."/>
        </authorList>
    </citation>
    <scope>NUCLEOTIDE SEQUENCE [LARGE SCALE GENOMIC DNA]</scope>
    <source>
        <strain evidence="20">cv. Amiga</strain>
    </source>
</reference>
<comment type="subcellular location">
    <subcellularLocation>
        <location evidence="2">Membrane</location>
        <topology evidence="2">Single-pass membrane protein</topology>
    </subcellularLocation>
</comment>
<dbReference type="GO" id="GO:0016567">
    <property type="term" value="P:protein ubiquitination"/>
    <property type="evidence" value="ECO:0007669"/>
    <property type="project" value="InterPro"/>
</dbReference>
<dbReference type="OrthoDB" id="8062037at2759"/>
<evidence type="ECO:0000256" key="12">
    <source>
        <dbReference type="ARBA" id="ARBA00023136"/>
    </source>
</evidence>
<dbReference type="GO" id="GO:0061630">
    <property type="term" value="F:ubiquitin protein ligase activity"/>
    <property type="evidence" value="ECO:0007669"/>
    <property type="project" value="UniProtKB-EC"/>
</dbReference>
<evidence type="ECO:0000256" key="11">
    <source>
        <dbReference type="ARBA" id="ARBA00022989"/>
    </source>
</evidence>
<evidence type="ECO:0000256" key="9">
    <source>
        <dbReference type="ARBA" id="ARBA00022786"/>
    </source>
</evidence>
<keyword evidence="5" id="KW-0808">Transferase</keyword>
<keyword evidence="17" id="KW-0732">Signal</keyword>
<keyword evidence="20" id="KW-1185">Reference proteome</keyword>
<evidence type="ECO:0000256" key="8">
    <source>
        <dbReference type="ARBA" id="ARBA00022771"/>
    </source>
</evidence>
<dbReference type="Pfam" id="PF13639">
    <property type="entry name" value="zf-RING_2"/>
    <property type="match status" value="1"/>
</dbReference>
<evidence type="ECO:0000256" key="2">
    <source>
        <dbReference type="ARBA" id="ARBA00004167"/>
    </source>
</evidence>
<dbReference type="Proteomes" id="UP000447434">
    <property type="component" value="Chromosome 21"/>
</dbReference>
<dbReference type="GO" id="GO:0016020">
    <property type="term" value="C:membrane"/>
    <property type="evidence" value="ECO:0007669"/>
    <property type="project" value="UniProtKB-SubCell"/>
</dbReference>
<dbReference type="GO" id="GO:0008270">
    <property type="term" value="F:zinc ion binding"/>
    <property type="evidence" value="ECO:0007669"/>
    <property type="project" value="UniProtKB-KW"/>
</dbReference>
<comment type="similarity">
    <text evidence="13">Belongs to the RING-type zinc finger family. ATL subfamily.</text>
</comment>
<keyword evidence="12 16" id="KW-0472">Membrane</keyword>
<gene>
    <name evidence="19" type="ORF">Lalb_Chr21g0310791</name>
</gene>
<dbReference type="PANTHER" id="PTHR46913">
    <property type="entry name" value="RING-H2 FINGER PROTEIN ATL16"/>
    <property type="match status" value="1"/>
</dbReference>
<dbReference type="FunFam" id="3.30.40.10:FF:000187">
    <property type="entry name" value="E3 ubiquitin-protein ligase ATL6"/>
    <property type="match status" value="1"/>
</dbReference>
<keyword evidence="7" id="KW-0479">Metal-binding</keyword>
<dbReference type="SMART" id="SM00184">
    <property type="entry name" value="RING"/>
    <property type="match status" value="1"/>
</dbReference>
<evidence type="ECO:0000256" key="16">
    <source>
        <dbReference type="SAM" id="Phobius"/>
    </source>
</evidence>
<evidence type="ECO:0000256" key="4">
    <source>
        <dbReference type="ARBA" id="ARBA00012483"/>
    </source>
</evidence>
<evidence type="ECO:0000313" key="20">
    <source>
        <dbReference type="Proteomes" id="UP000447434"/>
    </source>
</evidence>
<feature type="domain" description="RING-type" evidence="18">
    <location>
        <begin position="130"/>
        <end position="172"/>
    </location>
</feature>
<evidence type="ECO:0000256" key="15">
    <source>
        <dbReference type="SAM" id="MobiDB-lite"/>
    </source>
</evidence>
<feature type="transmembrane region" description="Helical" evidence="16">
    <location>
        <begin position="48"/>
        <end position="73"/>
    </location>
</feature>
<dbReference type="AlphaFoldDB" id="A0A6A4NSR0"/>
<evidence type="ECO:0000256" key="3">
    <source>
        <dbReference type="ARBA" id="ARBA00004906"/>
    </source>
</evidence>
<accession>A0A6A4NSR0</accession>
<organism evidence="19 20">
    <name type="scientific">Lupinus albus</name>
    <name type="common">White lupine</name>
    <name type="synonym">Lupinus termis</name>
    <dbReference type="NCBI Taxonomy" id="3870"/>
    <lineage>
        <taxon>Eukaryota</taxon>
        <taxon>Viridiplantae</taxon>
        <taxon>Streptophyta</taxon>
        <taxon>Embryophyta</taxon>
        <taxon>Tracheophyta</taxon>
        <taxon>Spermatophyta</taxon>
        <taxon>Magnoliopsida</taxon>
        <taxon>eudicotyledons</taxon>
        <taxon>Gunneridae</taxon>
        <taxon>Pentapetalae</taxon>
        <taxon>rosids</taxon>
        <taxon>fabids</taxon>
        <taxon>Fabales</taxon>
        <taxon>Fabaceae</taxon>
        <taxon>Papilionoideae</taxon>
        <taxon>50 kb inversion clade</taxon>
        <taxon>genistoids sensu lato</taxon>
        <taxon>core genistoids</taxon>
        <taxon>Genisteae</taxon>
        <taxon>Lupinus</taxon>
    </lineage>
</organism>
<evidence type="ECO:0000256" key="13">
    <source>
        <dbReference type="ARBA" id="ARBA00024209"/>
    </source>
</evidence>
<evidence type="ECO:0000256" key="14">
    <source>
        <dbReference type="PROSITE-ProRule" id="PRU00175"/>
    </source>
</evidence>
<dbReference type="InterPro" id="IPR013083">
    <property type="entry name" value="Znf_RING/FYVE/PHD"/>
</dbReference>
<dbReference type="CDD" id="cd16461">
    <property type="entry name" value="RING-H2_EL5-like"/>
    <property type="match status" value="1"/>
</dbReference>
<comment type="catalytic activity">
    <reaction evidence="1">
        <text>S-ubiquitinyl-[E2 ubiquitin-conjugating enzyme]-L-cysteine + [acceptor protein]-L-lysine = [E2 ubiquitin-conjugating enzyme]-L-cysteine + N(6)-ubiquitinyl-[acceptor protein]-L-lysine.</text>
        <dbReference type="EC" id="2.3.2.27"/>
    </reaction>
</comment>
<evidence type="ECO:0000256" key="7">
    <source>
        <dbReference type="ARBA" id="ARBA00022723"/>
    </source>
</evidence>
<evidence type="ECO:0000256" key="6">
    <source>
        <dbReference type="ARBA" id="ARBA00022692"/>
    </source>
</evidence>
<sequence length="334" mass="38633">MNFNHMKQKYESESKIMSFCFFFLLFTPLILAQTESNNNNTMDPFFKHFNASVAIVIAIPLSAILLMSFYTIYTRCCTHSPSYNFDNTIINTRCSRRMTRGLDSSVIETFPILEYLVVKNHNNGKCILECAVCLDEFEDDETLRLIPKCDHVFHPECIDEWFESHTTCPVCRANLVPNPQGIESQNDVILTVPEQQERERNEQSNVILINQTLNRIRTKRSRSNRKSQFPRSYSTGHSLIQPGENTERFTLKLSFDVKEKIMQNPNPKFNRARSMVILHRELDQGFKSDRFIFTMTPPFLVRASSLKSPRVTNNVATLPQLPPSTTMDLTRLSV</sequence>
<dbReference type="PANTHER" id="PTHR46913:SF1">
    <property type="entry name" value="RING-H2 FINGER PROTEIN ATL16"/>
    <property type="match status" value="1"/>
</dbReference>
<dbReference type="SUPFAM" id="SSF57850">
    <property type="entry name" value="RING/U-box"/>
    <property type="match status" value="1"/>
</dbReference>
<dbReference type="EC" id="2.3.2.27" evidence="4"/>
<name>A0A6A4NSR0_LUPAL</name>
<keyword evidence="6 16" id="KW-0812">Transmembrane</keyword>
<feature type="chain" id="PRO_5025623705" description="RING-type E3 ubiquitin transferase" evidence="17">
    <location>
        <begin position="33"/>
        <end position="334"/>
    </location>
</feature>
<comment type="caution">
    <text evidence="19">The sequence shown here is derived from an EMBL/GenBank/DDBJ whole genome shotgun (WGS) entry which is preliminary data.</text>
</comment>
<comment type="pathway">
    <text evidence="3">Protein modification; protein ubiquitination.</text>
</comment>
<dbReference type="InterPro" id="IPR001841">
    <property type="entry name" value="Znf_RING"/>
</dbReference>
<evidence type="ECO:0000256" key="17">
    <source>
        <dbReference type="SAM" id="SignalP"/>
    </source>
</evidence>
<evidence type="ECO:0000256" key="10">
    <source>
        <dbReference type="ARBA" id="ARBA00022833"/>
    </source>
</evidence>
<keyword evidence="11 16" id="KW-1133">Transmembrane helix</keyword>
<dbReference type="InterPro" id="IPR044600">
    <property type="entry name" value="ATL1/ATL16-like"/>
</dbReference>
<feature type="signal peptide" evidence="17">
    <location>
        <begin position="1"/>
        <end position="32"/>
    </location>
</feature>
<keyword evidence="10" id="KW-0862">Zinc</keyword>
<dbReference type="EMBL" id="WOCE01000021">
    <property type="protein sequence ID" value="KAE9589608.1"/>
    <property type="molecule type" value="Genomic_DNA"/>
</dbReference>
<keyword evidence="9" id="KW-0833">Ubl conjugation pathway</keyword>
<feature type="region of interest" description="Disordered" evidence="15">
    <location>
        <begin position="219"/>
        <end position="241"/>
    </location>
</feature>
<feature type="compositionally biased region" description="Polar residues" evidence="15">
    <location>
        <begin position="226"/>
        <end position="238"/>
    </location>
</feature>
<protein>
    <recommendedName>
        <fullName evidence="4">RING-type E3 ubiquitin transferase</fullName>
        <ecNumber evidence="4">2.3.2.27</ecNumber>
    </recommendedName>
</protein>
<keyword evidence="8 14" id="KW-0863">Zinc-finger</keyword>
<evidence type="ECO:0000313" key="19">
    <source>
        <dbReference type="EMBL" id="KAE9589608.1"/>
    </source>
</evidence>
<evidence type="ECO:0000256" key="5">
    <source>
        <dbReference type="ARBA" id="ARBA00022679"/>
    </source>
</evidence>
<dbReference type="Gene3D" id="3.30.40.10">
    <property type="entry name" value="Zinc/RING finger domain, C3HC4 (zinc finger)"/>
    <property type="match status" value="1"/>
</dbReference>
<evidence type="ECO:0000259" key="18">
    <source>
        <dbReference type="PROSITE" id="PS50089"/>
    </source>
</evidence>
<dbReference type="PROSITE" id="PS50089">
    <property type="entry name" value="ZF_RING_2"/>
    <property type="match status" value="1"/>
</dbReference>